<sequence>MKGFAMTLAFAATALTAVSAIETPVGCTNAPTFSMCISNALTGKDTPEAACAPLMSQQIAYYTCLCNQYNAVSYCYSNTCGNEQLGAEYARASTVYCSAVPNGGSTTAAPGAATTEATATTAATASPTTTVTPNLKSGAMSGLTGAGLSIVGLMVGAAALYL</sequence>
<dbReference type="Proteomes" id="UP000274922">
    <property type="component" value="Unassembled WGS sequence"/>
</dbReference>
<organism evidence="3 5">
    <name type="scientific">Caulochytrium protostelioides</name>
    <dbReference type="NCBI Taxonomy" id="1555241"/>
    <lineage>
        <taxon>Eukaryota</taxon>
        <taxon>Fungi</taxon>
        <taxon>Fungi incertae sedis</taxon>
        <taxon>Chytridiomycota</taxon>
        <taxon>Chytridiomycota incertae sedis</taxon>
        <taxon>Chytridiomycetes</taxon>
        <taxon>Caulochytriales</taxon>
        <taxon>Caulochytriaceae</taxon>
        <taxon>Caulochytrium</taxon>
    </lineage>
</organism>
<reference evidence="4" key="2">
    <citation type="submission" date="2018-04" db="EMBL/GenBank/DDBJ databases">
        <title>Leveraging single-cell genomics to expand the Fungal Tree of Life.</title>
        <authorList>
            <consortium name="DOE Joint Genome Institute"/>
            <person name="Ahrendt S.R."/>
            <person name="Quandt C.A."/>
            <person name="Ciobanu D."/>
            <person name="Clum A."/>
            <person name="Salamov A."/>
            <person name="Andreopoulos B."/>
            <person name="Cheng J.-F."/>
            <person name="Woyke T."/>
            <person name="Pelin A."/>
            <person name="Henrissat B."/>
            <person name="Benny G.L."/>
            <person name="Smith M.E."/>
            <person name="James T.Y."/>
            <person name="Grigoriev I.V."/>
        </authorList>
    </citation>
    <scope>NUCLEOTIDE SEQUENCE</scope>
    <source>
        <strain evidence="4">ATCC 52028</strain>
    </source>
</reference>
<dbReference type="AlphaFoldDB" id="A0A4P9WWR5"/>
<keyword evidence="1" id="KW-0472">Membrane</keyword>
<keyword evidence="1" id="KW-1133">Transmembrane helix</keyword>
<evidence type="ECO:0000313" key="6">
    <source>
        <dbReference type="Proteomes" id="UP000274922"/>
    </source>
</evidence>
<gene>
    <name evidence="3" type="ORF">CAUPRSCDRAFT_10479</name>
    <name evidence="4" type="ORF">CXG81DRAFT_18214</name>
</gene>
<dbReference type="EMBL" id="ML009149">
    <property type="protein sequence ID" value="RKO97879.1"/>
    <property type="molecule type" value="Genomic_DNA"/>
</dbReference>
<reference evidence="3" key="3">
    <citation type="submission" date="2018-08" db="EMBL/GenBank/DDBJ databases">
        <title>Leveraging single-cell genomics to expand the Fungal Tree of Life.</title>
        <authorList>
            <consortium name="DOE Joint Genome Institute"/>
            <person name="Ahrendt S.R."/>
            <person name="Quandt C.A."/>
            <person name="Ciobanu D."/>
            <person name="Clum A."/>
            <person name="Salamov A."/>
            <person name="Andreopoulos B."/>
            <person name="Cheng J.-F."/>
            <person name="Woyke T."/>
            <person name="Pelin A."/>
            <person name="Henrissat B."/>
            <person name="Reynolds N."/>
            <person name="Benny G.L."/>
            <person name="Smith M.E."/>
            <person name="James T.Y."/>
            <person name="Grigoriev I.V."/>
        </authorList>
    </citation>
    <scope>NUCLEOTIDE SEQUENCE</scope>
    <source>
        <strain evidence="3">ATCC 52028</strain>
    </source>
</reference>
<evidence type="ECO:0000313" key="5">
    <source>
        <dbReference type="Proteomes" id="UP000268535"/>
    </source>
</evidence>
<feature type="transmembrane region" description="Helical" evidence="1">
    <location>
        <begin position="139"/>
        <end position="161"/>
    </location>
</feature>
<reference evidence="5 6" key="1">
    <citation type="journal article" date="2018" name="Nat. Microbiol.">
        <title>Leveraging single-cell genomics to expand the fungal tree of life.</title>
        <authorList>
            <person name="Ahrendt S.R."/>
            <person name="Quandt C.A."/>
            <person name="Ciobanu D."/>
            <person name="Clum A."/>
            <person name="Salamov A."/>
            <person name="Andreopoulos B."/>
            <person name="Cheng J.F."/>
            <person name="Woyke T."/>
            <person name="Pelin A."/>
            <person name="Henrissat B."/>
            <person name="Reynolds N.K."/>
            <person name="Benny G.L."/>
            <person name="Smith M.E."/>
            <person name="James T.Y."/>
            <person name="Grigoriev I.V."/>
        </authorList>
    </citation>
    <scope>NUCLEOTIDE SEQUENCE [LARGE SCALE GENOMIC DNA]</scope>
    <source>
        <strain evidence="5 6">ATCC 52028</strain>
    </source>
</reference>
<evidence type="ECO:0008006" key="7">
    <source>
        <dbReference type="Google" id="ProtNLM"/>
    </source>
</evidence>
<keyword evidence="2" id="KW-0732">Signal</keyword>
<evidence type="ECO:0000313" key="4">
    <source>
        <dbReference type="EMBL" id="RKP02039.1"/>
    </source>
</evidence>
<feature type="signal peptide" evidence="2">
    <location>
        <begin position="1"/>
        <end position="20"/>
    </location>
</feature>
<keyword evidence="1" id="KW-0812">Transmembrane</keyword>
<proteinExistence type="predicted"/>
<dbReference type="EMBL" id="ML014153">
    <property type="protein sequence ID" value="RKP02039.1"/>
    <property type="molecule type" value="Genomic_DNA"/>
</dbReference>
<evidence type="ECO:0000256" key="2">
    <source>
        <dbReference type="SAM" id="SignalP"/>
    </source>
</evidence>
<evidence type="ECO:0000313" key="3">
    <source>
        <dbReference type="EMBL" id="RKO97879.1"/>
    </source>
</evidence>
<accession>A0A4P9WWR5</accession>
<feature type="chain" id="PRO_5036118864" description="Extracellular membrane protein CFEM domain-containing protein" evidence="2">
    <location>
        <begin position="21"/>
        <end position="162"/>
    </location>
</feature>
<keyword evidence="6" id="KW-1185">Reference proteome</keyword>
<evidence type="ECO:0000256" key="1">
    <source>
        <dbReference type="SAM" id="Phobius"/>
    </source>
</evidence>
<name>A0A4P9WWR5_9FUNG</name>
<protein>
    <recommendedName>
        <fullName evidence="7">Extracellular membrane protein CFEM domain-containing protein</fullName>
    </recommendedName>
</protein>
<dbReference type="Proteomes" id="UP000268535">
    <property type="component" value="Unassembled WGS sequence"/>
</dbReference>